<evidence type="ECO:0000313" key="9">
    <source>
        <dbReference type="EMBL" id="GBF90459.1"/>
    </source>
</evidence>
<evidence type="ECO:0000256" key="4">
    <source>
        <dbReference type="ARBA" id="ARBA00022825"/>
    </source>
</evidence>
<dbReference type="EMBL" id="BDRX01000017">
    <property type="protein sequence ID" value="GBF90459.1"/>
    <property type="molecule type" value="Genomic_DNA"/>
</dbReference>
<keyword evidence="4 5" id="KW-0720">Serine protease</keyword>
<evidence type="ECO:0000256" key="2">
    <source>
        <dbReference type="ARBA" id="ARBA00022670"/>
    </source>
</evidence>
<keyword evidence="10" id="KW-1185">Reference proteome</keyword>
<dbReference type="STRING" id="307507.A0A2V0NT23"/>
<dbReference type="PROSITE" id="PS00136">
    <property type="entry name" value="SUBTILASE_ASP"/>
    <property type="match status" value="1"/>
</dbReference>
<feature type="active site" description="Charge relay system" evidence="5">
    <location>
        <position position="648"/>
    </location>
</feature>
<feature type="domain" description="Peptidase S8/S53" evidence="8">
    <location>
        <begin position="451"/>
        <end position="681"/>
    </location>
</feature>
<feature type="compositionally biased region" description="Polar residues" evidence="7">
    <location>
        <begin position="364"/>
        <end position="378"/>
    </location>
</feature>
<dbReference type="InterPro" id="IPR000209">
    <property type="entry name" value="Peptidase_S8/S53_dom"/>
</dbReference>
<keyword evidence="2 5" id="KW-0645">Protease</keyword>
<dbReference type="InterPro" id="IPR015500">
    <property type="entry name" value="Peptidase_S8_subtilisin-rel"/>
</dbReference>
<dbReference type="InParanoid" id="A0A2V0NT23"/>
<evidence type="ECO:0000256" key="6">
    <source>
        <dbReference type="RuleBase" id="RU003355"/>
    </source>
</evidence>
<dbReference type="Proteomes" id="UP000247498">
    <property type="component" value="Unassembled WGS sequence"/>
</dbReference>
<gene>
    <name evidence="9" type="ORF">Rsub_03455</name>
</gene>
<dbReference type="PANTHER" id="PTHR43806">
    <property type="entry name" value="PEPTIDASE S8"/>
    <property type="match status" value="1"/>
</dbReference>
<accession>A0A2V0NT23</accession>
<dbReference type="FunFam" id="3.40.50.200:FF:000014">
    <property type="entry name" value="Proteinase K"/>
    <property type="match status" value="1"/>
</dbReference>
<dbReference type="GO" id="GO:0006508">
    <property type="term" value="P:proteolysis"/>
    <property type="evidence" value="ECO:0007669"/>
    <property type="project" value="UniProtKB-KW"/>
</dbReference>
<dbReference type="PRINTS" id="PR00723">
    <property type="entry name" value="SUBTILISIN"/>
</dbReference>
<dbReference type="Gene3D" id="3.40.50.200">
    <property type="entry name" value="Peptidase S8/S53 domain"/>
    <property type="match status" value="1"/>
</dbReference>
<dbReference type="PROSITE" id="PS00138">
    <property type="entry name" value="SUBTILASE_SER"/>
    <property type="match status" value="1"/>
</dbReference>
<dbReference type="OrthoDB" id="640735at2759"/>
<dbReference type="InterPro" id="IPR034193">
    <property type="entry name" value="PCSK9_ProteinaseK-like"/>
</dbReference>
<sequence>MAAPSSAKRRPGAAASNPQQITPEPNATATAAVEASTPVYQGGLSSGWRDASYGAHHLNVSDVAAARVAPGPSLTAQISAWGAIVFAASSPFSADAVLDLWAQGSGLLAVSIYFEDTADRRFSRDVRLARAGQLDDPAITVLGSTDDGWTRLSIDVAALSAGTDAREFDRIVFKDVSGVGFRLALDDVVLHPRAVGAAAFDPDAFQRLQIRSRLVPLFNADLATPNATNARYIVRFKDAQPLSVAASLCNELKGALPKASQRFRGRCESTFFKQQTAGAQAMDWHFMPITVKSQDDLTALRTSLVGSIAYIEADLTAYALPVVNSPSFRVRSRSLAGFVEDSAADSAAPRYSYTPVVEPGDTAATPNDGQTASAASSETEPFISAGCDVFSQDEDTDLDQIANIMPVNETASVRASADVWAQAGARSWGQDRIDQLHLPLDGQYSPGDLDGRGVHVFVLDTGLRATHIDFRGRVGQGATFVGSSYADDHGHGTHASGTAVGALHGIAPSAVLHPVKVLDSEGAGSYSDIISGMQWAKTYAQRNGLRSAVVSMSLGGPRSAALNDAVEELTAAGLTVVVAAGNNRGADACTQSPASAPSAITVGATTDQDAVASYSNLGSCLSIFAPGSSIVSASYRDDTGESTMSGTSMATPHVAGVAAMFLQAAPNASPAAVKRGLQAAALRVNLEPSSAPFLAVDMSSRLRAAAGGSPSPPPSPPPASKPSPPPSPKPSPPPAPKPSPSPSPKPSTAPSLLPGWQPLPVFGSKPSWCSTCPGCLSCY</sequence>
<dbReference type="Pfam" id="PF00082">
    <property type="entry name" value="Peptidase_S8"/>
    <property type="match status" value="1"/>
</dbReference>
<dbReference type="GO" id="GO:0005829">
    <property type="term" value="C:cytosol"/>
    <property type="evidence" value="ECO:0007669"/>
    <property type="project" value="TreeGrafter"/>
</dbReference>
<dbReference type="InterPro" id="IPR036852">
    <property type="entry name" value="Peptidase_S8/S53_dom_sf"/>
</dbReference>
<evidence type="ECO:0000313" key="10">
    <source>
        <dbReference type="Proteomes" id="UP000247498"/>
    </source>
</evidence>
<feature type="compositionally biased region" description="Pro residues" evidence="7">
    <location>
        <begin position="710"/>
        <end position="747"/>
    </location>
</feature>
<keyword evidence="3 5" id="KW-0378">Hydrolase</keyword>
<feature type="active site" description="Charge relay system" evidence="5">
    <location>
        <position position="491"/>
    </location>
</feature>
<proteinExistence type="inferred from homology"/>
<feature type="region of interest" description="Disordered" evidence="7">
    <location>
        <begin position="350"/>
        <end position="378"/>
    </location>
</feature>
<protein>
    <submittedName>
        <fullName evidence="9">Peptidase S8</fullName>
    </submittedName>
</protein>
<feature type="region of interest" description="Disordered" evidence="7">
    <location>
        <begin position="704"/>
        <end position="756"/>
    </location>
</feature>
<dbReference type="SUPFAM" id="SSF52743">
    <property type="entry name" value="Subtilisin-like"/>
    <property type="match status" value="1"/>
</dbReference>
<dbReference type="AlphaFoldDB" id="A0A2V0NT23"/>
<dbReference type="InterPro" id="IPR023827">
    <property type="entry name" value="Peptidase_S8_Asp-AS"/>
</dbReference>
<feature type="active site" description="Charge relay system" evidence="5">
    <location>
        <position position="460"/>
    </location>
</feature>
<comment type="caution">
    <text evidence="9">The sequence shown here is derived from an EMBL/GenBank/DDBJ whole genome shotgun (WGS) entry which is preliminary data.</text>
</comment>
<dbReference type="GO" id="GO:0004252">
    <property type="term" value="F:serine-type endopeptidase activity"/>
    <property type="evidence" value="ECO:0007669"/>
    <property type="project" value="UniProtKB-UniRule"/>
</dbReference>
<comment type="similarity">
    <text evidence="1 5 6">Belongs to the peptidase S8 family.</text>
</comment>
<dbReference type="GO" id="GO:0008240">
    <property type="term" value="F:tripeptidyl-peptidase activity"/>
    <property type="evidence" value="ECO:0007669"/>
    <property type="project" value="TreeGrafter"/>
</dbReference>
<dbReference type="Gene3D" id="2.60.120.430">
    <property type="entry name" value="Galactose-binding lectin"/>
    <property type="match status" value="1"/>
</dbReference>
<evidence type="ECO:0000256" key="7">
    <source>
        <dbReference type="SAM" id="MobiDB-lite"/>
    </source>
</evidence>
<evidence type="ECO:0000259" key="8">
    <source>
        <dbReference type="Pfam" id="PF00082"/>
    </source>
</evidence>
<feature type="compositionally biased region" description="Polar residues" evidence="7">
    <location>
        <begin position="16"/>
        <end position="29"/>
    </location>
</feature>
<dbReference type="PANTHER" id="PTHR43806:SF14">
    <property type="entry name" value="TRIPEPTIDYL-PEPTIDASE 2"/>
    <property type="match status" value="1"/>
</dbReference>
<evidence type="ECO:0000256" key="3">
    <source>
        <dbReference type="ARBA" id="ARBA00022801"/>
    </source>
</evidence>
<evidence type="ECO:0000256" key="5">
    <source>
        <dbReference type="PROSITE-ProRule" id="PRU01240"/>
    </source>
</evidence>
<dbReference type="PROSITE" id="PS51892">
    <property type="entry name" value="SUBTILASE"/>
    <property type="match status" value="1"/>
</dbReference>
<name>A0A2V0NT23_9CHLO</name>
<dbReference type="CDD" id="cd04077">
    <property type="entry name" value="Peptidases_S8_PCSK9_ProteinaseK_like"/>
    <property type="match status" value="1"/>
</dbReference>
<organism evidence="9 10">
    <name type="scientific">Raphidocelis subcapitata</name>
    <dbReference type="NCBI Taxonomy" id="307507"/>
    <lineage>
        <taxon>Eukaryota</taxon>
        <taxon>Viridiplantae</taxon>
        <taxon>Chlorophyta</taxon>
        <taxon>core chlorophytes</taxon>
        <taxon>Chlorophyceae</taxon>
        <taxon>CS clade</taxon>
        <taxon>Sphaeropleales</taxon>
        <taxon>Selenastraceae</taxon>
        <taxon>Raphidocelis</taxon>
    </lineage>
</organism>
<dbReference type="InterPro" id="IPR023828">
    <property type="entry name" value="Peptidase_S8_Ser-AS"/>
</dbReference>
<feature type="region of interest" description="Disordered" evidence="7">
    <location>
        <begin position="1"/>
        <end position="30"/>
    </location>
</feature>
<dbReference type="InterPro" id="IPR050131">
    <property type="entry name" value="Peptidase_S8_subtilisin-like"/>
</dbReference>
<reference evidence="9 10" key="1">
    <citation type="journal article" date="2018" name="Sci. Rep.">
        <title>Raphidocelis subcapitata (=Pseudokirchneriella subcapitata) provides an insight into genome evolution and environmental adaptations in the Sphaeropleales.</title>
        <authorList>
            <person name="Suzuki S."/>
            <person name="Yamaguchi H."/>
            <person name="Nakajima N."/>
            <person name="Kawachi M."/>
        </authorList>
    </citation>
    <scope>NUCLEOTIDE SEQUENCE [LARGE SCALE GENOMIC DNA]</scope>
    <source>
        <strain evidence="9 10">NIES-35</strain>
    </source>
</reference>
<evidence type="ECO:0000256" key="1">
    <source>
        <dbReference type="ARBA" id="ARBA00011073"/>
    </source>
</evidence>